<keyword evidence="5" id="KW-0460">Magnesium</keyword>
<evidence type="ECO:0000256" key="1">
    <source>
        <dbReference type="ARBA" id="ARBA00001946"/>
    </source>
</evidence>
<dbReference type="EMBL" id="BOQE01000001">
    <property type="protein sequence ID" value="GIM45909.1"/>
    <property type="molecule type" value="Genomic_DNA"/>
</dbReference>
<dbReference type="InterPro" id="IPR008949">
    <property type="entry name" value="Isoprenoid_synthase_dom_sf"/>
</dbReference>
<protein>
    <submittedName>
        <fullName evidence="7">Octaprenyl-diphosphate synthase</fullName>
    </submittedName>
</protein>
<comment type="caution">
    <text evidence="7">The sequence shown here is derived from an EMBL/GenBank/DDBJ whole genome shotgun (WGS) entry which is preliminary data.</text>
</comment>
<accession>A0AAV4LDY1</accession>
<keyword evidence="4" id="KW-0479">Metal-binding</keyword>
<evidence type="ECO:0000256" key="2">
    <source>
        <dbReference type="ARBA" id="ARBA00006706"/>
    </source>
</evidence>
<comment type="similarity">
    <text evidence="2 6">Belongs to the FPP/GGPP synthase family.</text>
</comment>
<dbReference type="Gene3D" id="1.10.600.10">
    <property type="entry name" value="Farnesyl Diphosphate Synthase"/>
    <property type="match status" value="1"/>
</dbReference>
<keyword evidence="8" id="KW-1185">Reference proteome</keyword>
<dbReference type="GO" id="GO:0008299">
    <property type="term" value="P:isoprenoid biosynthetic process"/>
    <property type="evidence" value="ECO:0007669"/>
    <property type="project" value="InterPro"/>
</dbReference>
<evidence type="ECO:0000256" key="3">
    <source>
        <dbReference type="ARBA" id="ARBA00022679"/>
    </source>
</evidence>
<dbReference type="PANTHER" id="PTHR12001">
    <property type="entry name" value="GERANYLGERANYL PYROPHOSPHATE SYNTHASE"/>
    <property type="match status" value="1"/>
</dbReference>
<dbReference type="GO" id="GO:0004659">
    <property type="term" value="F:prenyltransferase activity"/>
    <property type="evidence" value="ECO:0007669"/>
    <property type="project" value="InterPro"/>
</dbReference>
<dbReference type="GO" id="GO:0046872">
    <property type="term" value="F:metal ion binding"/>
    <property type="evidence" value="ECO:0007669"/>
    <property type="project" value="UniProtKB-KW"/>
</dbReference>
<dbReference type="Proteomes" id="UP001057291">
    <property type="component" value="Unassembled WGS sequence"/>
</dbReference>
<reference evidence="7" key="1">
    <citation type="journal article" date="2023" name="Int. J. Syst. Evol. Microbiol.">
        <title>Collibacillus ludicampi gen. nov., sp. nov., a new soil bacterium of the family Alicyclobacillaceae.</title>
        <authorList>
            <person name="Jojima T."/>
            <person name="Ioku Y."/>
            <person name="Fukuta Y."/>
            <person name="Shirasaka N."/>
            <person name="Matsumura Y."/>
            <person name="Mori M."/>
        </authorList>
    </citation>
    <scope>NUCLEOTIDE SEQUENCE</scope>
    <source>
        <strain evidence="7">TP075</strain>
    </source>
</reference>
<name>A0AAV4LDY1_9BACL</name>
<dbReference type="AlphaFoldDB" id="A0AAV4LDY1"/>
<evidence type="ECO:0000256" key="5">
    <source>
        <dbReference type="ARBA" id="ARBA00022842"/>
    </source>
</evidence>
<comment type="cofactor">
    <cofactor evidence="1">
        <name>Mg(2+)</name>
        <dbReference type="ChEBI" id="CHEBI:18420"/>
    </cofactor>
</comment>
<sequence length="274" mass="30505">MNTMHLQQPTDSYQRKLIAVRQDLKEILQESILSLDLLMDDFLHLNEETFPLLLLLSSDISKASSKTEIRAATIIEILLMATRVHRKISDPSPTLQQTDPLRKDQMIILTGDYLYAKALSLAAQESVLLVKGISEMIQSLVIAGVVLQNQSDQEEADDHHNLVNTYYHAANLSSICCRLGAQIGSASPELIRSLSSYGFSFGMATQIKMHIASRQGQAVSKSSMADRSVRIVTYSSSLIKQYIHKAKRYLTAVPPCQARDRLAYMADHLLAGTE</sequence>
<evidence type="ECO:0000256" key="6">
    <source>
        <dbReference type="RuleBase" id="RU004466"/>
    </source>
</evidence>
<dbReference type="InterPro" id="IPR000092">
    <property type="entry name" value="Polyprenyl_synt"/>
</dbReference>
<organism evidence="7 8">
    <name type="scientific">Collibacillus ludicampi</name>
    <dbReference type="NCBI Taxonomy" id="2771369"/>
    <lineage>
        <taxon>Bacteria</taxon>
        <taxon>Bacillati</taxon>
        <taxon>Bacillota</taxon>
        <taxon>Bacilli</taxon>
        <taxon>Bacillales</taxon>
        <taxon>Alicyclobacillaceae</taxon>
        <taxon>Collibacillus</taxon>
    </lineage>
</organism>
<gene>
    <name evidence="7" type="ORF">DNHGIG_14580</name>
</gene>
<proteinExistence type="inferred from homology"/>
<evidence type="ECO:0000256" key="4">
    <source>
        <dbReference type="ARBA" id="ARBA00022723"/>
    </source>
</evidence>
<dbReference type="SUPFAM" id="SSF48576">
    <property type="entry name" value="Terpenoid synthases"/>
    <property type="match status" value="1"/>
</dbReference>
<evidence type="ECO:0000313" key="7">
    <source>
        <dbReference type="EMBL" id="GIM45909.1"/>
    </source>
</evidence>
<keyword evidence="3 6" id="KW-0808">Transferase</keyword>
<dbReference type="PANTHER" id="PTHR12001:SF85">
    <property type="entry name" value="SHORT CHAIN ISOPRENYL DIPHOSPHATE SYNTHASE"/>
    <property type="match status" value="1"/>
</dbReference>
<dbReference type="Pfam" id="PF00348">
    <property type="entry name" value="polyprenyl_synt"/>
    <property type="match status" value="1"/>
</dbReference>
<dbReference type="RefSeq" id="WP_282199069.1">
    <property type="nucleotide sequence ID" value="NZ_BOQE01000001.1"/>
</dbReference>
<evidence type="ECO:0000313" key="8">
    <source>
        <dbReference type="Proteomes" id="UP001057291"/>
    </source>
</evidence>